<dbReference type="SUPFAM" id="SSF48452">
    <property type="entry name" value="TPR-like"/>
    <property type="match status" value="1"/>
</dbReference>
<dbReference type="InterPro" id="IPR011990">
    <property type="entry name" value="TPR-like_helical_dom_sf"/>
</dbReference>
<dbReference type="Gene3D" id="1.25.40.10">
    <property type="entry name" value="Tetratricopeptide repeat domain"/>
    <property type="match status" value="1"/>
</dbReference>
<dbReference type="RefSeq" id="WP_015211251.1">
    <property type="nucleotide sequence ID" value="NC_019757.1"/>
</dbReference>
<organism evidence="1 2">
    <name type="scientific">Cylindrospermum stagnale PCC 7417</name>
    <dbReference type="NCBI Taxonomy" id="56107"/>
    <lineage>
        <taxon>Bacteria</taxon>
        <taxon>Bacillati</taxon>
        <taxon>Cyanobacteriota</taxon>
        <taxon>Cyanophyceae</taxon>
        <taxon>Nostocales</taxon>
        <taxon>Nostocaceae</taxon>
        <taxon>Cylindrospermum</taxon>
    </lineage>
</organism>
<keyword evidence="2" id="KW-1185">Reference proteome</keyword>
<dbReference type="KEGG" id="csg:Cylst_6045"/>
<protein>
    <recommendedName>
        <fullName evidence="3">TPR repeat-containing protein</fullName>
    </recommendedName>
</protein>
<sequence length="142" mass="16156">MTNTNTVEFLFDTGLERYKAGESADALIPVFKEVCDRAPKIGSAWICLAWLYLLDNKPNLAYKAALKAVKVNPQDPQARVNLAVAMLETGQKGLRQHIDFAQQLMFVNQEWEDEIKNSIEDGLSRKPDWQSLAKVKAWLFEK</sequence>
<dbReference type="EMBL" id="CP003642">
    <property type="protein sequence ID" value="AFZ28018.1"/>
    <property type="molecule type" value="Genomic_DNA"/>
</dbReference>
<dbReference type="AlphaFoldDB" id="K9X678"/>
<reference evidence="1 2" key="1">
    <citation type="submission" date="2012-06" db="EMBL/GenBank/DDBJ databases">
        <title>Finished chromosome of genome of Cylindrospermum stagnale PCC 7417.</title>
        <authorList>
            <consortium name="US DOE Joint Genome Institute"/>
            <person name="Gugger M."/>
            <person name="Coursin T."/>
            <person name="Rippka R."/>
            <person name="Tandeau De Marsac N."/>
            <person name="Huntemann M."/>
            <person name="Wei C.-L."/>
            <person name="Han J."/>
            <person name="Detter J.C."/>
            <person name="Han C."/>
            <person name="Tapia R."/>
            <person name="Chen A."/>
            <person name="Kyrpides N."/>
            <person name="Mavromatis K."/>
            <person name="Markowitz V."/>
            <person name="Szeto E."/>
            <person name="Ivanova N."/>
            <person name="Pagani I."/>
            <person name="Pati A."/>
            <person name="Goodwin L."/>
            <person name="Nordberg H.P."/>
            <person name="Cantor M.N."/>
            <person name="Hua S.X."/>
            <person name="Woyke T."/>
            <person name="Kerfeld C.A."/>
        </authorList>
    </citation>
    <scope>NUCLEOTIDE SEQUENCE [LARGE SCALE GENOMIC DNA]</scope>
    <source>
        <strain evidence="1 2">PCC 7417</strain>
    </source>
</reference>
<evidence type="ECO:0000313" key="2">
    <source>
        <dbReference type="Proteomes" id="UP000010475"/>
    </source>
</evidence>
<dbReference type="eggNOG" id="COG4783">
    <property type="taxonomic scope" value="Bacteria"/>
</dbReference>
<dbReference type="PATRIC" id="fig|56107.3.peg.6641"/>
<gene>
    <name evidence="1" type="ORF">Cylst_6045</name>
</gene>
<name>K9X678_9NOST</name>
<dbReference type="Proteomes" id="UP000010475">
    <property type="component" value="Chromosome"/>
</dbReference>
<evidence type="ECO:0008006" key="3">
    <source>
        <dbReference type="Google" id="ProtNLM"/>
    </source>
</evidence>
<proteinExistence type="predicted"/>
<dbReference type="HOGENOM" id="CLU_1814111_0_0_3"/>
<dbReference type="OrthoDB" id="423802at2"/>
<dbReference type="STRING" id="56107.Cylst_6045"/>
<evidence type="ECO:0000313" key="1">
    <source>
        <dbReference type="EMBL" id="AFZ28018.1"/>
    </source>
</evidence>
<accession>K9X678</accession>